<feature type="domain" description="IPT/TIG" evidence="2">
    <location>
        <begin position="311"/>
        <end position="397"/>
    </location>
</feature>
<evidence type="ECO:0000256" key="1">
    <source>
        <dbReference type="SAM" id="SignalP"/>
    </source>
</evidence>
<feature type="signal peptide" evidence="1">
    <location>
        <begin position="1"/>
        <end position="25"/>
    </location>
</feature>
<name>A0A7S1CC81_9STRA</name>
<dbReference type="Pfam" id="PF01833">
    <property type="entry name" value="TIG"/>
    <property type="match status" value="1"/>
</dbReference>
<dbReference type="InterPro" id="IPR002909">
    <property type="entry name" value="IPT_dom"/>
</dbReference>
<feature type="chain" id="PRO_5030756677" description="IPT/TIG domain-containing protein" evidence="1">
    <location>
        <begin position="26"/>
        <end position="397"/>
    </location>
</feature>
<dbReference type="AlphaFoldDB" id="A0A7S1CC81"/>
<keyword evidence="1" id="KW-0732">Signal</keyword>
<organism evidence="3">
    <name type="scientific">Bicosoecida sp. CB-2014</name>
    <dbReference type="NCBI Taxonomy" id="1486930"/>
    <lineage>
        <taxon>Eukaryota</taxon>
        <taxon>Sar</taxon>
        <taxon>Stramenopiles</taxon>
        <taxon>Bigyra</taxon>
        <taxon>Opalozoa</taxon>
        <taxon>Bicosoecida</taxon>
    </lineage>
</organism>
<evidence type="ECO:0000259" key="2">
    <source>
        <dbReference type="SMART" id="SM00429"/>
    </source>
</evidence>
<proteinExistence type="predicted"/>
<dbReference type="CDD" id="cd00102">
    <property type="entry name" value="IPT"/>
    <property type="match status" value="1"/>
</dbReference>
<protein>
    <recommendedName>
        <fullName evidence="2">IPT/TIG domain-containing protein</fullName>
    </recommendedName>
</protein>
<dbReference type="InterPro" id="IPR013783">
    <property type="entry name" value="Ig-like_fold"/>
</dbReference>
<dbReference type="EMBL" id="HBFS01009802">
    <property type="protein sequence ID" value="CAD8913484.1"/>
    <property type="molecule type" value="Transcribed_RNA"/>
</dbReference>
<dbReference type="SMART" id="SM00429">
    <property type="entry name" value="IPT"/>
    <property type="match status" value="1"/>
</dbReference>
<evidence type="ECO:0000313" key="3">
    <source>
        <dbReference type="EMBL" id="CAD8913484.1"/>
    </source>
</evidence>
<gene>
    <name evidence="3" type="ORF">BSP0115_LOCUS6736</name>
</gene>
<dbReference type="InterPro" id="IPR014756">
    <property type="entry name" value="Ig_E-set"/>
</dbReference>
<sequence>MSSMAAKLNVVLVVAAFVAVGAAAAGEPRYVFWQAGNGIWRQPLASTTGKAECIYNITSQGPEVDQLAVDATHVYWGELWCMNRARHDGTGIERCWLDLNQTRYGYGLVDNMVLFNRTLYYQTQADYHLYAVELDGPAGALPVQDLGRFGYSGNGGMNGQLAATTDADGAVVLYWGLDESESGPTGEVVSWMPSVGGAPKVLLSSIAFPRGIGALPSGGGVAGGYNNGPSLVGFGGATISNAGPPGASGVEPCSLEVVGDLNAVVVAYVGQPGSPYGIYRLDLATGTWAALNTQSAWSPCYVHVAPLAGGAPTVHEVSPSSGPQAGGGTLFALGAGFADSKQLACRFGQAVPSAATFHTPEVIECQVPPSPIAGKALVQVTNDGSVWSAQQVFYTYK</sequence>
<dbReference type="Gene3D" id="2.60.40.10">
    <property type="entry name" value="Immunoglobulins"/>
    <property type="match status" value="1"/>
</dbReference>
<dbReference type="SUPFAM" id="SSF81296">
    <property type="entry name" value="E set domains"/>
    <property type="match status" value="1"/>
</dbReference>
<reference evidence="3" key="1">
    <citation type="submission" date="2021-01" db="EMBL/GenBank/DDBJ databases">
        <authorList>
            <person name="Corre E."/>
            <person name="Pelletier E."/>
            <person name="Niang G."/>
            <person name="Scheremetjew M."/>
            <person name="Finn R."/>
            <person name="Kale V."/>
            <person name="Holt S."/>
            <person name="Cochrane G."/>
            <person name="Meng A."/>
            <person name="Brown T."/>
            <person name="Cohen L."/>
        </authorList>
    </citation>
    <scope>NUCLEOTIDE SEQUENCE</scope>
    <source>
        <strain evidence="3">Ms1</strain>
    </source>
</reference>
<accession>A0A7S1CC81</accession>